<accession>A0ACC7NYS9</accession>
<name>A0ACC7NYS9_9BACL</name>
<sequence length="394" mass="41977">MMRKTRLPVLPGMCMLAGVLVFAAGTEVSDASALRVPVAAGHVRSEALPEDDRMKADYSVQFPLTGLFSTGQKDARPIAVMVENSPAARPQSGLGDADVVYEILAEGDITRFAAFYHCRSPVKVGPVRSIRPYYVDVAAAMDAVLVHAGWSQEAMNRVDAGGVDHFDEVYGDRVYYWRSPDRKQPHNLYTSIEGIRRGMDKKQLRTAWTPVLPMFEAGEARGEARPSGAEGRAAGAEGEAVSGEPAGSASADASVAAGAGGTGEAVRLPYSAGYAVSYRYDAASGQYLRWMNGVPHTDAETGRQLAAANVLICRSSHKVTDSAGRRRVDVQGPGSGYVLSGGKVQAAVWQLRDGLVRAYAADGQQEITLAPGVTWIQFVPEAMAVELATELRGS</sequence>
<keyword evidence="2" id="KW-1185">Reference proteome</keyword>
<dbReference type="EMBL" id="JBJURJ010000010">
    <property type="protein sequence ID" value="MFM9329929.1"/>
    <property type="molecule type" value="Genomic_DNA"/>
</dbReference>
<evidence type="ECO:0000313" key="1">
    <source>
        <dbReference type="EMBL" id="MFM9329929.1"/>
    </source>
</evidence>
<dbReference type="Proteomes" id="UP001631969">
    <property type="component" value="Unassembled WGS sequence"/>
</dbReference>
<proteinExistence type="predicted"/>
<comment type="caution">
    <text evidence="1">The sequence shown here is derived from an EMBL/GenBank/DDBJ whole genome shotgun (WGS) entry which is preliminary data.</text>
</comment>
<gene>
    <name evidence="1" type="ORF">ACI1P1_16660</name>
</gene>
<protein>
    <submittedName>
        <fullName evidence="1">DUF3048 domain-containing protein</fullName>
    </submittedName>
</protein>
<organism evidence="1 2">
    <name type="scientific">Paenibacillus mesotrionivorans</name>
    <dbReference type="NCBI Taxonomy" id="3160968"/>
    <lineage>
        <taxon>Bacteria</taxon>
        <taxon>Bacillati</taxon>
        <taxon>Bacillota</taxon>
        <taxon>Bacilli</taxon>
        <taxon>Bacillales</taxon>
        <taxon>Paenibacillaceae</taxon>
        <taxon>Paenibacillus</taxon>
    </lineage>
</organism>
<evidence type="ECO:0000313" key="2">
    <source>
        <dbReference type="Proteomes" id="UP001631969"/>
    </source>
</evidence>
<reference evidence="1" key="1">
    <citation type="submission" date="2024-12" db="EMBL/GenBank/DDBJ databases">
        <authorList>
            <person name="Wu N."/>
        </authorList>
    </citation>
    <scope>NUCLEOTIDE SEQUENCE</scope>
    <source>
        <strain evidence="1">P15</strain>
    </source>
</reference>